<gene>
    <name evidence="1" type="ORF">PanWU01x14_277930</name>
</gene>
<proteinExistence type="predicted"/>
<protein>
    <submittedName>
        <fullName evidence="1">Uncharacterized protein</fullName>
    </submittedName>
</protein>
<comment type="caution">
    <text evidence="1">The sequence shown here is derived from an EMBL/GenBank/DDBJ whole genome shotgun (WGS) entry which is preliminary data.</text>
</comment>
<dbReference type="Proteomes" id="UP000237105">
    <property type="component" value="Unassembled WGS sequence"/>
</dbReference>
<sequence>MKLLRYGVLYLVHGLLEYCWENKGLLLLYEFMQKGSLENNFLEEILPLNRYLGTEDFNQQLGQLEDWLSYTLQIGKSYTEISRPPIYC</sequence>
<evidence type="ECO:0000313" key="2">
    <source>
        <dbReference type="Proteomes" id="UP000237105"/>
    </source>
</evidence>
<dbReference type="AlphaFoldDB" id="A0A2P5B256"/>
<organism evidence="1 2">
    <name type="scientific">Parasponia andersonii</name>
    <name type="common">Sponia andersonii</name>
    <dbReference type="NCBI Taxonomy" id="3476"/>
    <lineage>
        <taxon>Eukaryota</taxon>
        <taxon>Viridiplantae</taxon>
        <taxon>Streptophyta</taxon>
        <taxon>Embryophyta</taxon>
        <taxon>Tracheophyta</taxon>
        <taxon>Spermatophyta</taxon>
        <taxon>Magnoliopsida</taxon>
        <taxon>eudicotyledons</taxon>
        <taxon>Gunneridae</taxon>
        <taxon>Pentapetalae</taxon>
        <taxon>rosids</taxon>
        <taxon>fabids</taxon>
        <taxon>Rosales</taxon>
        <taxon>Cannabaceae</taxon>
        <taxon>Parasponia</taxon>
    </lineage>
</organism>
<dbReference type="EMBL" id="JXTB01000380">
    <property type="protein sequence ID" value="PON42897.1"/>
    <property type="molecule type" value="Genomic_DNA"/>
</dbReference>
<evidence type="ECO:0000313" key="1">
    <source>
        <dbReference type="EMBL" id="PON42897.1"/>
    </source>
</evidence>
<accession>A0A2P5B256</accession>
<keyword evidence="2" id="KW-1185">Reference proteome</keyword>
<reference evidence="2" key="1">
    <citation type="submission" date="2016-06" db="EMBL/GenBank/DDBJ databases">
        <title>Parallel loss of symbiosis genes in relatives of nitrogen-fixing non-legume Parasponia.</title>
        <authorList>
            <person name="Van Velzen R."/>
            <person name="Holmer R."/>
            <person name="Bu F."/>
            <person name="Rutten L."/>
            <person name="Van Zeijl A."/>
            <person name="Liu W."/>
            <person name="Santuari L."/>
            <person name="Cao Q."/>
            <person name="Sharma T."/>
            <person name="Shen D."/>
            <person name="Roswanjaya Y."/>
            <person name="Wardhani T."/>
            <person name="Kalhor M.S."/>
            <person name="Jansen J."/>
            <person name="Van den Hoogen J."/>
            <person name="Gungor B."/>
            <person name="Hartog M."/>
            <person name="Hontelez J."/>
            <person name="Verver J."/>
            <person name="Yang W.-C."/>
            <person name="Schijlen E."/>
            <person name="Repin R."/>
            <person name="Schilthuizen M."/>
            <person name="Schranz E."/>
            <person name="Heidstra R."/>
            <person name="Miyata K."/>
            <person name="Fedorova E."/>
            <person name="Kohlen W."/>
            <person name="Bisseling T."/>
            <person name="Smit S."/>
            <person name="Geurts R."/>
        </authorList>
    </citation>
    <scope>NUCLEOTIDE SEQUENCE [LARGE SCALE GENOMIC DNA]</scope>
    <source>
        <strain evidence="2">cv. WU1-14</strain>
    </source>
</reference>
<name>A0A2P5B256_PARAD</name>